<dbReference type="AlphaFoldDB" id="A0A975K3G5"/>
<name>A0A975K3G5_9SPHN</name>
<dbReference type="Proteomes" id="UP000681425">
    <property type="component" value="Chromosome"/>
</dbReference>
<protein>
    <submittedName>
        <fullName evidence="1">Uncharacterized protein</fullName>
    </submittedName>
</protein>
<proteinExistence type="predicted"/>
<evidence type="ECO:0000313" key="1">
    <source>
        <dbReference type="EMBL" id="QUT04200.1"/>
    </source>
</evidence>
<accession>A0A975K3G5</accession>
<sequence>MIPVTGMSYMMAGTMDESVILIKHLNGRPCPSATALTVNQPVFLTG</sequence>
<reference evidence="1" key="1">
    <citation type="submission" date="2021-04" db="EMBL/GenBank/DDBJ databases">
        <title>Isolation of p-tert-butylphenol degrading bacteria Sphingobium phenoxybenzoativorans Tas13 from active sludge.</title>
        <authorList>
            <person name="Li Y."/>
        </authorList>
    </citation>
    <scope>NUCLEOTIDE SEQUENCE</scope>
    <source>
        <strain evidence="1">Tas13</strain>
    </source>
</reference>
<dbReference type="EMBL" id="CP073910">
    <property type="protein sequence ID" value="QUT04200.1"/>
    <property type="molecule type" value="Genomic_DNA"/>
</dbReference>
<gene>
    <name evidence="1" type="ORF">KFK14_13770</name>
</gene>
<evidence type="ECO:0000313" key="2">
    <source>
        <dbReference type="Proteomes" id="UP000681425"/>
    </source>
</evidence>
<keyword evidence="2" id="KW-1185">Reference proteome</keyword>
<organism evidence="1 2">
    <name type="scientific">Sphingobium phenoxybenzoativorans</name>
    <dbReference type="NCBI Taxonomy" id="1592790"/>
    <lineage>
        <taxon>Bacteria</taxon>
        <taxon>Pseudomonadati</taxon>
        <taxon>Pseudomonadota</taxon>
        <taxon>Alphaproteobacteria</taxon>
        <taxon>Sphingomonadales</taxon>
        <taxon>Sphingomonadaceae</taxon>
        <taxon>Sphingobium</taxon>
    </lineage>
</organism>
<dbReference type="KEGG" id="spph:KFK14_13770"/>
<dbReference type="RefSeq" id="WP_212608064.1">
    <property type="nucleotide sequence ID" value="NZ_CP073910.1"/>
</dbReference>